<name>A0A9Q3HPA1_9BASI</name>
<dbReference type="AlphaFoldDB" id="A0A9Q3HPA1"/>
<feature type="region of interest" description="Disordered" evidence="1">
    <location>
        <begin position="57"/>
        <end position="139"/>
    </location>
</feature>
<comment type="caution">
    <text evidence="2">The sequence shown here is derived from an EMBL/GenBank/DDBJ whole genome shotgun (WGS) entry which is preliminary data.</text>
</comment>
<accession>A0A9Q3HPA1</accession>
<organism evidence="2 3">
    <name type="scientific">Austropuccinia psidii MF-1</name>
    <dbReference type="NCBI Taxonomy" id="1389203"/>
    <lineage>
        <taxon>Eukaryota</taxon>
        <taxon>Fungi</taxon>
        <taxon>Dikarya</taxon>
        <taxon>Basidiomycota</taxon>
        <taxon>Pucciniomycotina</taxon>
        <taxon>Pucciniomycetes</taxon>
        <taxon>Pucciniales</taxon>
        <taxon>Sphaerophragmiaceae</taxon>
        <taxon>Austropuccinia</taxon>
    </lineage>
</organism>
<evidence type="ECO:0000313" key="2">
    <source>
        <dbReference type="EMBL" id="MBW0508810.1"/>
    </source>
</evidence>
<proteinExistence type="predicted"/>
<reference evidence="2" key="1">
    <citation type="submission" date="2021-03" db="EMBL/GenBank/DDBJ databases">
        <title>Draft genome sequence of rust myrtle Austropuccinia psidii MF-1, a brazilian biotype.</title>
        <authorList>
            <person name="Quecine M.C."/>
            <person name="Pachon D.M.R."/>
            <person name="Bonatelli M.L."/>
            <person name="Correr F.H."/>
            <person name="Franceschini L.M."/>
            <person name="Leite T.F."/>
            <person name="Margarido G.R.A."/>
            <person name="Almeida C.A."/>
            <person name="Ferrarezi J.A."/>
            <person name="Labate C.A."/>
        </authorList>
    </citation>
    <scope>NUCLEOTIDE SEQUENCE</scope>
    <source>
        <strain evidence="2">MF-1</strain>
    </source>
</reference>
<evidence type="ECO:0000256" key="1">
    <source>
        <dbReference type="SAM" id="MobiDB-lite"/>
    </source>
</evidence>
<evidence type="ECO:0000313" key="3">
    <source>
        <dbReference type="Proteomes" id="UP000765509"/>
    </source>
</evidence>
<feature type="compositionally biased region" description="Polar residues" evidence="1">
    <location>
        <begin position="96"/>
        <end position="113"/>
    </location>
</feature>
<dbReference type="Proteomes" id="UP000765509">
    <property type="component" value="Unassembled WGS sequence"/>
</dbReference>
<feature type="region of interest" description="Disordered" evidence="1">
    <location>
        <begin position="1"/>
        <end position="22"/>
    </location>
</feature>
<gene>
    <name evidence="2" type="ORF">O181_048525</name>
</gene>
<feature type="compositionally biased region" description="Polar residues" evidence="1">
    <location>
        <begin position="1"/>
        <end position="10"/>
    </location>
</feature>
<sequence length="174" mass="20457">MEATIQSNQMDVDKEEARPSPEVEILRQERHIWRMPELPPIPQGEDHRYLRRMKTTIFQRQGQNNKELVEEPTSFINGPEEGTGNDSSFGERRLISSYQFQTSSKSVQRQAQRTSEKAERSQEPSWKRQRQNKLAQTIPTRVQDPQIGAFYVARTLMEFTAKDQERMNRTFPCK</sequence>
<dbReference type="EMBL" id="AVOT02020555">
    <property type="protein sequence ID" value="MBW0508810.1"/>
    <property type="molecule type" value="Genomic_DNA"/>
</dbReference>
<keyword evidence="3" id="KW-1185">Reference proteome</keyword>
<feature type="compositionally biased region" description="Basic and acidic residues" evidence="1">
    <location>
        <begin position="114"/>
        <end position="126"/>
    </location>
</feature>
<feature type="compositionally biased region" description="Polar residues" evidence="1">
    <location>
        <begin position="57"/>
        <end position="66"/>
    </location>
</feature>
<feature type="compositionally biased region" description="Basic and acidic residues" evidence="1">
    <location>
        <begin position="11"/>
        <end position="22"/>
    </location>
</feature>
<protein>
    <submittedName>
        <fullName evidence="2">Uncharacterized protein</fullName>
    </submittedName>
</protein>